<organism evidence="2">
    <name type="scientific">Selaginella moellendorffii</name>
    <name type="common">Spikemoss</name>
    <dbReference type="NCBI Taxonomy" id="88036"/>
    <lineage>
        <taxon>Eukaryota</taxon>
        <taxon>Viridiplantae</taxon>
        <taxon>Streptophyta</taxon>
        <taxon>Embryophyta</taxon>
        <taxon>Tracheophyta</taxon>
        <taxon>Lycopodiopsida</taxon>
        <taxon>Selaginellales</taxon>
        <taxon>Selaginellaceae</taxon>
        <taxon>Selaginella</taxon>
    </lineage>
</organism>
<sequence length="216" mass="23460">MSKSVQIKFDITAELTNEVVAAIAAKEPRSTARSMSRSRWLEQCICCNELHKKTNATKRPTKHTIEIGYFAKAPIAKAFSFISVLAAMIMLSASNVNLQPYSIEQKYMTSSNLLIRSDSSVGEPLKSDVRASPEAARKSPAPPTIGILPVDVCPRRLIDPSILEAVVPLNNKLEISNGATPGTQLAILLPRCCGQHNWKANHCCALLGSPVPLVLQ</sequence>
<reference evidence="1 2" key="1">
    <citation type="journal article" date="2011" name="Science">
        <title>The Selaginella genome identifies genetic changes associated with the evolution of vascular plants.</title>
        <authorList>
            <person name="Banks J.A."/>
            <person name="Nishiyama T."/>
            <person name="Hasebe M."/>
            <person name="Bowman J.L."/>
            <person name="Gribskov M."/>
            <person name="dePamphilis C."/>
            <person name="Albert V.A."/>
            <person name="Aono N."/>
            <person name="Aoyama T."/>
            <person name="Ambrose B.A."/>
            <person name="Ashton N.W."/>
            <person name="Axtell M.J."/>
            <person name="Barker E."/>
            <person name="Barker M.S."/>
            <person name="Bennetzen J.L."/>
            <person name="Bonawitz N.D."/>
            <person name="Chapple C."/>
            <person name="Cheng C."/>
            <person name="Correa L.G."/>
            <person name="Dacre M."/>
            <person name="DeBarry J."/>
            <person name="Dreyer I."/>
            <person name="Elias M."/>
            <person name="Engstrom E.M."/>
            <person name="Estelle M."/>
            <person name="Feng L."/>
            <person name="Finet C."/>
            <person name="Floyd S.K."/>
            <person name="Frommer W.B."/>
            <person name="Fujita T."/>
            <person name="Gramzow L."/>
            <person name="Gutensohn M."/>
            <person name="Harholt J."/>
            <person name="Hattori M."/>
            <person name="Heyl A."/>
            <person name="Hirai T."/>
            <person name="Hiwatashi Y."/>
            <person name="Ishikawa M."/>
            <person name="Iwata M."/>
            <person name="Karol K.G."/>
            <person name="Koehler B."/>
            <person name="Kolukisaoglu U."/>
            <person name="Kubo M."/>
            <person name="Kurata T."/>
            <person name="Lalonde S."/>
            <person name="Li K."/>
            <person name="Li Y."/>
            <person name="Litt A."/>
            <person name="Lyons E."/>
            <person name="Manning G."/>
            <person name="Maruyama T."/>
            <person name="Michael T.P."/>
            <person name="Mikami K."/>
            <person name="Miyazaki S."/>
            <person name="Morinaga S."/>
            <person name="Murata T."/>
            <person name="Mueller-Roeber B."/>
            <person name="Nelson D.R."/>
            <person name="Obara M."/>
            <person name="Oguri Y."/>
            <person name="Olmstead R.G."/>
            <person name="Onodera N."/>
            <person name="Petersen B.L."/>
            <person name="Pils B."/>
            <person name="Prigge M."/>
            <person name="Rensing S.A."/>
            <person name="Riano-Pachon D.M."/>
            <person name="Roberts A.W."/>
            <person name="Sato Y."/>
            <person name="Scheller H.V."/>
            <person name="Schulz B."/>
            <person name="Schulz C."/>
            <person name="Shakirov E.V."/>
            <person name="Shibagaki N."/>
            <person name="Shinohara N."/>
            <person name="Shippen D.E."/>
            <person name="Soerensen I."/>
            <person name="Sotooka R."/>
            <person name="Sugimoto N."/>
            <person name="Sugita M."/>
            <person name="Sumikawa N."/>
            <person name="Tanurdzic M."/>
            <person name="Theissen G."/>
            <person name="Ulvskov P."/>
            <person name="Wakazuki S."/>
            <person name="Weng J.K."/>
            <person name="Willats W.W."/>
            <person name="Wipf D."/>
            <person name="Wolf P.G."/>
            <person name="Yang L."/>
            <person name="Zimmer A.D."/>
            <person name="Zhu Q."/>
            <person name="Mitros T."/>
            <person name="Hellsten U."/>
            <person name="Loque D."/>
            <person name="Otillar R."/>
            <person name="Salamov A."/>
            <person name="Schmutz J."/>
            <person name="Shapiro H."/>
            <person name="Lindquist E."/>
            <person name="Lucas S."/>
            <person name="Rokhsar D."/>
            <person name="Grigoriev I.V."/>
        </authorList>
    </citation>
    <scope>NUCLEOTIDE SEQUENCE [LARGE SCALE GENOMIC DNA]</scope>
</reference>
<protein>
    <submittedName>
        <fullName evidence="1">Uncharacterized protein</fullName>
    </submittedName>
</protein>
<evidence type="ECO:0000313" key="1">
    <source>
        <dbReference type="EMBL" id="EFJ35208.1"/>
    </source>
</evidence>
<dbReference type="HOGENOM" id="CLU_1279532_0_0_1"/>
<dbReference type="Gramene" id="EFJ35208">
    <property type="protein sequence ID" value="EFJ35208"/>
    <property type="gene ID" value="SELMODRAFT_405138"/>
</dbReference>
<evidence type="ECO:0000313" key="2">
    <source>
        <dbReference type="Proteomes" id="UP000001514"/>
    </source>
</evidence>
<dbReference type="KEGG" id="smo:SELMODRAFT_405138"/>
<dbReference type="InParanoid" id="D8QYI9"/>
<accession>D8QYI9</accession>
<dbReference type="EMBL" id="GL377568">
    <property type="protein sequence ID" value="EFJ35208.1"/>
    <property type="molecule type" value="Genomic_DNA"/>
</dbReference>
<proteinExistence type="predicted"/>
<keyword evidence="2" id="KW-1185">Reference proteome</keyword>
<dbReference type="Proteomes" id="UP000001514">
    <property type="component" value="Unassembled WGS sequence"/>
</dbReference>
<name>D8QYI9_SELML</name>
<gene>
    <name evidence="1" type="ORF">SELMODRAFT_405138</name>
</gene>
<dbReference type="AlphaFoldDB" id="D8QYI9"/>